<dbReference type="PANTHER" id="PTHR34992:SF5">
    <property type="entry name" value="ANCHORED PROTEIN, PUTATIVE (AFU_ORTHOLOGUE AFUA_6G02800)-RELATED"/>
    <property type="match status" value="1"/>
</dbReference>
<feature type="transmembrane region" description="Helical" evidence="9">
    <location>
        <begin position="215"/>
        <end position="238"/>
    </location>
</feature>
<dbReference type="GO" id="GO:0005886">
    <property type="term" value="C:plasma membrane"/>
    <property type="evidence" value="ECO:0007669"/>
    <property type="project" value="UniProtKB-SubCell"/>
</dbReference>
<evidence type="ECO:0000256" key="10">
    <source>
        <dbReference type="SAM" id="SignalP"/>
    </source>
</evidence>
<evidence type="ECO:0000256" key="4">
    <source>
        <dbReference type="ARBA" id="ARBA00022729"/>
    </source>
</evidence>
<gene>
    <name evidence="12" type="ORF">B0T25DRAFT_564646</name>
</gene>
<reference evidence="12" key="1">
    <citation type="journal article" date="2023" name="Mol. Phylogenet. Evol.">
        <title>Genome-scale phylogeny and comparative genomics of the fungal order Sordariales.</title>
        <authorList>
            <person name="Hensen N."/>
            <person name="Bonometti L."/>
            <person name="Westerberg I."/>
            <person name="Brannstrom I.O."/>
            <person name="Guillou S."/>
            <person name="Cros-Aarteil S."/>
            <person name="Calhoun S."/>
            <person name="Haridas S."/>
            <person name="Kuo A."/>
            <person name="Mondo S."/>
            <person name="Pangilinan J."/>
            <person name="Riley R."/>
            <person name="LaButti K."/>
            <person name="Andreopoulos B."/>
            <person name="Lipzen A."/>
            <person name="Chen C."/>
            <person name="Yan M."/>
            <person name="Daum C."/>
            <person name="Ng V."/>
            <person name="Clum A."/>
            <person name="Steindorff A."/>
            <person name="Ohm R.A."/>
            <person name="Martin F."/>
            <person name="Silar P."/>
            <person name="Natvig D.O."/>
            <person name="Lalanne C."/>
            <person name="Gautier V."/>
            <person name="Ament-Velasquez S.L."/>
            <person name="Kruys A."/>
            <person name="Hutchinson M.I."/>
            <person name="Powell A.J."/>
            <person name="Barry K."/>
            <person name="Miller A.N."/>
            <person name="Grigoriev I.V."/>
            <person name="Debuchy R."/>
            <person name="Gladieux P."/>
            <person name="Hiltunen Thoren M."/>
            <person name="Johannesson H."/>
        </authorList>
    </citation>
    <scope>NUCLEOTIDE SEQUENCE</scope>
    <source>
        <strain evidence="12">CBS 955.72</strain>
    </source>
</reference>
<dbReference type="AlphaFoldDB" id="A0AAJ0MHV8"/>
<evidence type="ECO:0000256" key="8">
    <source>
        <dbReference type="SAM" id="MobiDB-lite"/>
    </source>
</evidence>
<dbReference type="InterPro" id="IPR046530">
    <property type="entry name" value="BIM1-like_dom"/>
</dbReference>
<feature type="chain" id="PRO_5042571004" description="Copper acquisition factor BIM1-like domain-containing protein" evidence="10">
    <location>
        <begin position="19"/>
        <end position="285"/>
    </location>
</feature>
<comment type="caution">
    <text evidence="12">The sequence shown here is derived from an EMBL/GenBank/DDBJ whole genome shotgun (WGS) entry which is preliminary data.</text>
</comment>
<feature type="region of interest" description="Disordered" evidence="8">
    <location>
        <begin position="245"/>
        <end position="285"/>
    </location>
</feature>
<protein>
    <recommendedName>
        <fullName evidence="11">Copper acquisition factor BIM1-like domain-containing protein</fullName>
    </recommendedName>
</protein>
<dbReference type="Proteomes" id="UP001275084">
    <property type="component" value="Unassembled WGS sequence"/>
</dbReference>
<evidence type="ECO:0000313" key="13">
    <source>
        <dbReference type="Proteomes" id="UP001275084"/>
    </source>
</evidence>
<keyword evidence="13" id="KW-1185">Reference proteome</keyword>
<dbReference type="EMBL" id="JAUIQD010000002">
    <property type="protein sequence ID" value="KAK3359660.1"/>
    <property type="molecule type" value="Genomic_DNA"/>
</dbReference>
<feature type="domain" description="Copper acquisition factor BIM1-like" evidence="11">
    <location>
        <begin position="23"/>
        <end position="168"/>
    </location>
</feature>
<evidence type="ECO:0000256" key="9">
    <source>
        <dbReference type="SAM" id="Phobius"/>
    </source>
</evidence>
<evidence type="ECO:0000256" key="2">
    <source>
        <dbReference type="ARBA" id="ARBA00022475"/>
    </source>
</evidence>
<feature type="compositionally biased region" description="Basic and acidic residues" evidence="8">
    <location>
        <begin position="245"/>
        <end position="265"/>
    </location>
</feature>
<keyword evidence="9" id="KW-0812">Transmembrane</keyword>
<feature type="region of interest" description="Disordered" evidence="8">
    <location>
        <begin position="172"/>
        <end position="200"/>
    </location>
</feature>
<keyword evidence="2" id="KW-1003">Cell membrane</keyword>
<evidence type="ECO:0000256" key="1">
    <source>
        <dbReference type="ARBA" id="ARBA00004609"/>
    </source>
</evidence>
<keyword evidence="6" id="KW-0325">Glycoprotein</keyword>
<proteinExistence type="predicted"/>
<keyword evidence="3" id="KW-0336">GPI-anchor</keyword>
<name>A0AAJ0MHV8_9PEZI</name>
<dbReference type="GO" id="GO:0098552">
    <property type="term" value="C:side of membrane"/>
    <property type="evidence" value="ECO:0007669"/>
    <property type="project" value="UniProtKB-KW"/>
</dbReference>
<keyword evidence="4 10" id="KW-0732">Signal</keyword>
<sequence length="285" mass="30338">MASFWFAVIIAAASNVLATSGDMGPASFMWPPDRVWSAQMDNTAPCGSVDSVVNRTEFPLTGGKVSLTAQDDSYSAHLSISFKNDPQTQSDFNFILNTIPITEIDPGHTCFRVADPPSDIAPGTNATIQLKYTADFDRPGNQTFYACADITYVRPESFTTEIPCFNVTDDKDVPAPTSTGVPTNLPGHGDNGPPLTTPGATPKPVSGGVVLSKGAIAGIVVGTVIGLALVAGLALLFYRERQKKNRLERQRDSARGVKWVEDPTKDTASAGSFGLQRMPSPSRAQ</sequence>
<evidence type="ECO:0000256" key="7">
    <source>
        <dbReference type="ARBA" id="ARBA00023288"/>
    </source>
</evidence>
<evidence type="ECO:0000313" key="12">
    <source>
        <dbReference type="EMBL" id="KAK3359660.1"/>
    </source>
</evidence>
<keyword evidence="9" id="KW-1133">Transmembrane helix</keyword>
<evidence type="ECO:0000256" key="5">
    <source>
        <dbReference type="ARBA" id="ARBA00023136"/>
    </source>
</evidence>
<keyword evidence="7" id="KW-0449">Lipoprotein</keyword>
<feature type="signal peptide" evidence="10">
    <location>
        <begin position="1"/>
        <end position="18"/>
    </location>
</feature>
<dbReference type="PANTHER" id="PTHR34992">
    <property type="entry name" value="HYPHAL ANASTAMOSIS-7 PROTEIN"/>
    <property type="match status" value="1"/>
</dbReference>
<dbReference type="InterPro" id="IPR046936">
    <property type="entry name" value="BIM1-like"/>
</dbReference>
<organism evidence="12 13">
    <name type="scientific">Lasiosphaeria hispida</name>
    <dbReference type="NCBI Taxonomy" id="260671"/>
    <lineage>
        <taxon>Eukaryota</taxon>
        <taxon>Fungi</taxon>
        <taxon>Dikarya</taxon>
        <taxon>Ascomycota</taxon>
        <taxon>Pezizomycotina</taxon>
        <taxon>Sordariomycetes</taxon>
        <taxon>Sordariomycetidae</taxon>
        <taxon>Sordariales</taxon>
        <taxon>Lasiosphaeriaceae</taxon>
        <taxon>Lasiosphaeria</taxon>
    </lineage>
</organism>
<evidence type="ECO:0000259" key="11">
    <source>
        <dbReference type="Pfam" id="PF20238"/>
    </source>
</evidence>
<dbReference type="CDD" id="cd21176">
    <property type="entry name" value="LPMO_auxiliary-like"/>
    <property type="match status" value="1"/>
</dbReference>
<accession>A0AAJ0MHV8</accession>
<comment type="subcellular location">
    <subcellularLocation>
        <location evidence="1">Cell membrane</location>
        <topology evidence="1">Lipid-anchor</topology>
        <topology evidence="1">GPI-anchor</topology>
    </subcellularLocation>
</comment>
<dbReference type="Pfam" id="PF20238">
    <property type="entry name" value="BIM1-like_dom"/>
    <property type="match status" value="1"/>
</dbReference>
<reference evidence="12" key="2">
    <citation type="submission" date="2023-06" db="EMBL/GenBank/DDBJ databases">
        <authorList>
            <consortium name="Lawrence Berkeley National Laboratory"/>
            <person name="Haridas S."/>
            <person name="Hensen N."/>
            <person name="Bonometti L."/>
            <person name="Westerberg I."/>
            <person name="Brannstrom I.O."/>
            <person name="Guillou S."/>
            <person name="Cros-Aarteil S."/>
            <person name="Calhoun S."/>
            <person name="Kuo A."/>
            <person name="Mondo S."/>
            <person name="Pangilinan J."/>
            <person name="Riley R."/>
            <person name="Labutti K."/>
            <person name="Andreopoulos B."/>
            <person name="Lipzen A."/>
            <person name="Chen C."/>
            <person name="Yanf M."/>
            <person name="Daum C."/>
            <person name="Ng V."/>
            <person name="Clum A."/>
            <person name="Steindorff A."/>
            <person name="Ohm R."/>
            <person name="Martin F."/>
            <person name="Silar P."/>
            <person name="Natvig D."/>
            <person name="Lalanne C."/>
            <person name="Gautier V."/>
            <person name="Ament-Velasquez S.L."/>
            <person name="Kruys A."/>
            <person name="Hutchinson M.I."/>
            <person name="Powell A.J."/>
            <person name="Barry K."/>
            <person name="Miller A.N."/>
            <person name="Grigoriev I.V."/>
            <person name="Debuchy R."/>
            <person name="Gladieux P."/>
            <person name="Thoren M.H."/>
            <person name="Johannesson H."/>
        </authorList>
    </citation>
    <scope>NUCLEOTIDE SEQUENCE</scope>
    <source>
        <strain evidence="12">CBS 955.72</strain>
    </source>
</reference>
<evidence type="ECO:0000256" key="3">
    <source>
        <dbReference type="ARBA" id="ARBA00022622"/>
    </source>
</evidence>
<evidence type="ECO:0000256" key="6">
    <source>
        <dbReference type="ARBA" id="ARBA00023180"/>
    </source>
</evidence>
<keyword evidence="5 9" id="KW-0472">Membrane</keyword>